<evidence type="ECO:0000256" key="6">
    <source>
        <dbReference type="ARBA" id="ARBA00022989"/>
    </source>
</evidence>
<evidence type="ECO:0000259" key="10">
    <source>
        <dbReference type="PROSITE" id="PS50928"/>
    </source>
</evidence>
<comment type="similarity">
    <text evidence="2">Belongs to the binding-protein-dependent transport system permease family. CysTW subfamily.</text>
</comment>
<reference evidence="11" key="1">
    <citation type="submission" date="2023-05" db="EMBL/GenBank/DDBJ databases">
        <title>Metabolic capabilities are highly conserved among human nasal-associated Corynebacterium species in pangenomic analyses.</title>
        <authorList>
            <person name="Tran T.H."/>
            <person name="Roberts A.Q."/>
            <person name="Escapa I.F."/>
            <person name="Gao W."/>
            <person name="Conlan S."/>
            <person name="Kong H."/>
            <person name="Segre J.A."/>
            <person name="Kelly M.S."/>
            <person name="Lemon K.P."/>
        </authorList>
    </citation>
    <scope>NUCLEOTIDE SEQUENCE</scope>
    <source>
        <strain evidence="11">KPL2654</strain>
    </source>
</reference>
<dbReference type="Gene3D" id="1.10.3720.10">
    <property type="entry name" value="MetI-like"/>
    <property type="match status" value="1"/>
</dbReference>
<comment type="caution">
    <text evidence="11">The sequence shown here is derived from an EMBL/GenBank/DDBJ whole genome shotgun (WGS) entry which is preliminary data.</text>
</comment>
<sequence>MAADFSQQEITETNSSAAGPKAKRVSNRGVALATLLPLGTVLVLFFLIPIVGMAITSFQDGATGDFTWANYEAMTEGNRAQALLNSVLVSLYSSSIALAVGTLIAFCISFLNSKILNSITAVVSSVLANSGGAPLAFSFIVLAGNTGYLISMLLAIDSSFSLYTVKGLVLMYQYFLIPMVVLLLLPSFQAMRTSWKEANTSLGGSAWTFWRRVGLPILTPTILGVWILEFGAAFATHASSAVLIGTGTFPLIVLQISTEMSGSAASGGEHIAMAMGLSTTAIAIVTLIAFNWLQNRSQKWLG</sequence>
<dbReference type="PANTHER" id="PTHR42929:SF1">
    <property type="entry name" value="INNER MEMBRANE ABC TRANSPORTER PERMEASE PROTEIN YDCU-RELATED"/>
    <property type="match status" value="1"/>
</dbReference>
<proteinExistence type="inferred from homology"/>
<evidence type="ECO:0000313" key="12">
    <source>
        <dbReference type="Proteomes" id="UP001226160"/>
    </source>
</evidence>
<dbReference type="PANTHER" id="PTHR42929">
    <property type="entry name" value="INNER MEMBRANE ABC TRANSPORTER PERMEASE PROTEIN YDCU-RELATED-RELATED"/>
    <property type="match status" value="1"/>
</dbReference>
<dbReference type="GO" id="GO:0055085">
    <property type="term" value="P:transmembrane transport"/>
    <property type="evidence" value="ECO:0007669"/>
    <property type="project" value="InterPro"/>
</dbReference>
<dbReference type="Proteomes" id="UP001226160">
    <property type="component" value="Unassembled WGS sequence"/>
</dbReference>
<name>A0AAP4BSZ8_9CORY</name>
<feature type="transmembrane region" description="Helical" evidence="9">
    <location>
        <begin position="91"/>
        <end position="111"/>
    </location>
</feature>
<accession>A0AAP4BSZ8</accession>
<evidence type="ECO:0000256" key="2">
    <source>
        <dbReference type="ARBA" id="ARBA00007069"/>
    </source>
</evidence>
<evidence type="ECO:0000313" key="11">
    <source>
        <dbReference type="EMBL" id="MDK4325830.1"/>
    </source>
</evidence>
<evidence type="ECO:0000256" key="4">
    <source>
        <dbReference type="ARBA" id="ARBA00022475"/>
    </source>
</evidence>
<feature type="transmembrane region" description="Helical" evidence="9">
    <location>
        <begin position="168"/>
        <end position="188"/>
    </location>
</feature>
<dbReference type="AlphaFoldDB" id="A0AAP4BSZ8"/>
<dbReference type="SUPFAM" id="SSF161098">
    <property type="entry name" value="MetI-like"/>
    <property type="match status" value="1"/>
</dbReference>
<feature type="region of interest" description="Disordered" evidence="8">
    <location>
        <begin position="1"/>
        <end position="21"/>
    </location>
</feature>
<comment type="subcellular location">
    <subcellularLocation>
        <location evidence="1">Cell membrane</location>
        <topology evidence="1">Multi-pass membrane protein</topology>
    </subcellularLocation>
</comment>
<dbReference type="RefSeq" id="WP_018121392.1">
    <property type="nucleotide sequence ID" value="NZ_CABIYR010000008.1"/>
</dbReference>
<dbReference type="PROSITE" id="PS50928">
    <property type="entry name" value="ABC_TM1"/>
    <property type="match status" value="1"/>
</dbReference>
<organism evidence="11 12">
    <name type="scientific">Corynebacterium propinquum</name>
    <dbReference type="NCBI Taxonomy" id="43769"/>
    <lineage>
        <taxon>Bacteria</taxon>
        <taxon>Bacillati</taxon>
        <taxon>Actinomycetota</taxon>
        <taxon>Actinomycetes</taxon>
        <taxon>Mycobacteriales</taxon>
        <taxon>Corynebacteriaceae</taxon>
        <taxon>Corynebacterium</taxon>
    </lineage>
</organism>
<feature type="transmembrane region" description="Helical" evidence="9">
    <location>
        <begin position="274"/>
        <end position="293"/>
    </location>
</feature>
<keyword evidence="5 9" id="KW-0812">Transmembrane</keyword>
<protein>
    <submittedName>
        <fullName evidence="11">Spermidine/putrescine ABC transporter permease</fullName>
    </submittedName>
</protein>
<feature type="transmembrane region" description="Helical" evidence="9">
    <location>
        <begin position="209"/>
        <end position="228"/>
    </location>
</feature>
<gene>
    <name evidence="11" type="ORF">QPX54_04770</name>
</gene>
<evidence type="ECO:0000256" key="9">
    <source>
        <dbReference type="SAM" id="Phobius"/>
    </source>
</evidence>
<dbReference type="InterPro" id="IPR035906">
    <property type="entry name" value="MetI-like_sf"/>
</dbReference>
<dbReference type="InterPro" id="IPR000515">
    <property type="entry name" value="MetI-like"/>
</dbReference>
<evidence type="ECO:0000256" key="7">
    <source>
        <dbReference type="ARBA" id="ARBA00023136"/>
    </source>
</evidence>
<evidence type="ECO:0000256" key="3">
    <source>
        <dbReference type="ARBA" id="ARBA00022448"/>
    </source>
</evidence>
<evidence type="ECO:0000256" key="5">
    <source>
        <dbReference type="ARBA" id="ARBA00022692"/>
    </source>
</evidence>
<feature type="transmembrane region" description="Helical" evidence="9">
    <location>
        <begin position="132"/>
        <end position="156"/>
    </location>
</feature>
<dbReference type="EMBL" id="JASNVP010000004">
    <property type="protein sequence ID" value="MDK4325830.1"/>
    <property type="molecule type" value="Genomic_DNA"/>
</dbReference>
<keyword evidence="6 9" id="KW-1133">Transmembrane helix</keyword>
<feature type="compositionally biased region" description="Polar residues" evidence="8">
    <location>
        <begin position="1"/>
        <end position="17"/>
    </location>
</feature>
<evidence type="ECO:0000256" key="1">
    <source>
        <dbReference type="ARBA" id="ARBA00004651"/>
    </source>
</evidence>
<dbReference type="GO" id="GO:0005886">
    <property type="term" value="C:plasma membrane"/>
    <property type="evidence" value="ECO:0007669"/>
    <property type="project" value="UniProtKB-SubCell"/>
</dbReference>
<keyword evidence="3" id="KW-0813">Transport</keyword>
<feature type="domain" description="ABC transmembrane type-1" evidence="10">
    <location>
        <begin position="83"/>
        <end position="290"/>
    </location>
</feature>
<feature type="transmembrane region" description="Helical" evidence="9">
    <location>
        <begin position="30"/>
        <end position="55"/>
    </location>
</feature>
<keyword evidence="7 9" id="KW-0472">Membrane</keyword>
<keyword evidence="4" id="KW-1003">Cell membrane</keyword>
<evidence type="ECO:0000256" key="8">
    <source>
        <dbReference type="SAM" id="MobiDB-lite"/>
    </source>
</evidence>